<dbReference type="FunFam" id="3.40.309.10:FF:000012">
    <property type="entry name" value="Betaine aldehyde dehydrogenase"/>
    <property type="match status" value="1"/>
</dbReference>
<dbReference type="InterPro" id="IPR015590">
    <property type="entry name" value="Aldehyde_DH_dom"/>
</dbReference>
<dbReference type="PROSITE" id="PS00687">
    <property type="entry name" value="ALDEHYDE_DEHYDR_GLU"/>
    <property type="match status" value="1"/>
</dbReference>
<keyword evidence="2 6" id="KW-0560">Oxidoreductase</keyword>
<proteinExistence type="inferred from homology"/>
<reference evidence="8" key="2">
    <citation type="submission" date="2020-09" db="EMBL/GenBank/DDBJ databases">
        <authorList>
            <person name="Sun Q."/>
            <person name="Zhou Y."/>
        </authorList>
    </citation>
    <scope>NUCLEOTIDE SEQUENCE</scope>
    <source>
        <strain evidence="8">CGMCC 1.15794</strain>
    </source>
</reference>
<feature type="domain" description="Aldehyde dehydrogenase" evidence="7">
    <location>
        <begin position="20"/>
        <end position="468"/>
    </location>
</feature>
<keyword evidence="9" id="KW-1185">Reference proteome</keyword>
<evidence type="ECO:0000256" key="2">
    <source>
        <dbReference type="ARBA" id="ARBA00023002"/>
    </source>
</evidence>
<evidence type="ECO:0000256" key="4">
    <source>
        <dbReference type="ARBA" id="ARBA00049194"/>
    </source>
</evidence>
<dbReference type="AlphaFoldDB" id="A0A917ICM8"/>
<dbReference type="FunFam" id="3.40.605.10:FF:000007">
    <property type="entry name" value="NAD/NADP-dependent betaine aldehyde dehydrogenase"/>
    <property type="match status" value="1"/>
</dbReference>
<dbReference type="EMBL" id="BMJY01000001">
    <property type="protein sequence ID" value="GGH33330.1"/>
    <property type="molecule type" value="Genomic_DNA"/>
</dbReference>
<accession>A0A917ICM8</accession>
<dbReference type="InterPro" id="IPR029510">
    <property type="entry name" value="Ald_DH_CS_GLU"/>
</dbReference>
<reference evidence="8" key="1">
    <citation type="journal article" date="2014" name="Int. J. Syst. Evol. Microbiol.">
        <title>Complete genome sequence of Corynebacterium casei LMG S-19264T (=DSM 44701T), isolated from a smear-ripened cheese.</title>
        <authorList>
            <consortium name="US DOE Joint Genome Institute (JGI-PGF)"/>
            <person name="Walter F."/>
            <person name="Albersmeier A."/>
            <person name="Kalinowski J."/>
            <person name="Ruckert C."/>
        </authorList>
    </citation>
    <scope>NUCLEOTIDE SEQUENCE</scope>
    <source>
        <strain evidence="8">CGMCC 1.15794</strain>
    </source>
</reference>
<dbReference type="InterPro" id="IPR016160">
    <property type="entry name" value="Ald_DH_CS_CYS"/>
</dbReference>
<evidence type="ECO:0000256" key="3">
    <source>
        <dbReference type="ARBA" id="ARBA00024226"/>
    </source>
</evidence>
<gene>
    <name evidence="8" type="ORF">GCM10010921_00210</name>
</gene>
<dbReference type="CDD" id="cd07138">
    <property type="entry name" value="ALDH_CddD_SSP0762"/>
    <property type="match status" value="1"/>
</dbReference>
<evidence type="ECO:0000256" key="1">
    <source>
        <dbReference type="ARBA" id="ARBA00009986"/>
    </source>
</evidence>
<dbReference type="PROSITE" id="PS00070">
    <property type="entry name" value="ALDEHYDE_DEHYDR_CYS"/>
    <property type="match status" value="1"/>
</dbReference>
<dbReference type="PANTHER" id="PTHR42804:SF1">
    <property type="entry name" value="ALDEHYDE DEHYDROGENASE-RELATED"/>
    <property type="match status" value="1"/>
</dbReference>
<comment type="similarity">
    <text evidence="1 6">Belongs to the aldehyde dehydrogenase family.</text>
</comment>
<dbReference type="PANTHER" id="PTHR42804">
    <property type="entry name" value="ALDEHYDE DEHYDROGENASE"/>
    <property type="match status" value="1"/>
</dbReference>
<name>A0A917ICM8_9MICO</name>
<sequence length="475" mass="48883">MSAVIGHYINGEWGPVAGREVIEVLNPANGALVGAVVAGDASDVDLAVAAARAAFPAWAATSMPERIALVEALAEGLERHRDRLAETLTAEMGAPIGFARTAQVGVAIADLAALIAAARGHVEREAVSNSLVVAEPVGVVGAITPWNFPLHQIMLKLGAALLAGCTVVLKPSEVAPLNAAVVGDILTEIGVPSGVVAIVFGDGAGVGSPLVAHPDVDMVTFTGSRGVGEAVAREASRTIKKVALELGGKSAALILDDAPVEASVNGVLRSCFANTGQTCAALTRVLVPAGMRAEWERAAIAAIAAWTPGDPLDPRTAMGPLASELQKRRVLEHIRHAEEDGARLLAGGLEPLDMPGAYVRPTIFSDVTPGMRIFREEVFGPVLAITEYATLDEAITLANDSHYGLSGGVWSADERRALEVALTLRTGTVGINGAGLDVGAPFGGYKQSGLGREGGSRGFEEFLEFKAIMGAASLA</sequence>
<dbReference type="RefSeq" id="WP_188754213.1">
    <property type="nucleotide sequence ID" value="NZ_BMJY01000001.1"/>
</dbReference>
<dbReference type="Proteomes" id="UP000657592">
    <property type="component" value="Unassembled WGS sequence"/>
</dbReference>
<organism evidence="8 9">
    <name type="scientific">Microbacterium album</name>
    <dbReference type="NCBI Taxonomy" id="2053191"/>
    <lineage>
        <taxon>Bacteria</taxon>
        <taxon>Bacillati</taxon>
        <taxon>Actinomycetota</taxon>
        <taxon>Actinomycetes</taxon>
        <taxon>Micrococcales</taxon>
        <taxon>Microbacteriaceae</taxon>
        <taxon>Microbacterium</taxon>
    </lineage>
</organism>
<dbReference type="Gene3D" id="3.40.605.10">
    <property type="entry name" value="Aldehyde Dehydrogenase, Chain A, domain 1"/>
    <property type="match status" value="1"/>
</dbReference>
<evidence type="ECO:0000313" key="8">
    <source>
        <dbReference type="EMBL" id="GGH33330.1"/>
    </source>
</evidence>
<feature type="active site" evidence="5">
    <location>
        <position position="245"/>
    </location>
</feature>
<dbReference type="Pfam" id="PF00171">
    <property type="entry name" value="Aldedh"/>
    <property type="match status" value="1"/>
</dbReference>
<protein>
    <recommendedName>
        <fullName evidence="3">aldehyde dehydrogenase (NAD(+))</fullName>
        <ecNumber evidence="3">1.2.1.3</ecNumber>
    </recommendedName>
</protein>
<dbReference type="InterPro" id="IPR016162">
    <property type="entry name" value="Ald_DH_N"/>
</dbReference>
<dbReference type="Gene3D" id="3.40.309.10">
    <property type="entry name" value="Aldehyde Dehydrogenase, Chain A, domain 2"/>
    <property type="match status" value="1"/>
</dbReference>
<comment type="catalytic activity">
    <reaction evidence="4">
        <text>an aldehyde + NAD(+) + H2O = a carboxylate + NADH + 2 H(+)</text>
        <dbReference type="Rhea" id="RHEA:16185"/>
        <dbReference type="ChEBI" id="CHEBI:15377"/>
        <dbReference type="ChEBI" id="CHEBI:15378"/>
        <dbReference type="ChEBI" id="CHEBI:17478"/>
        <dbReference type="ChEBI" id="CHEBI:29067"/>
        <dbReference type="ChEBI" id="CHEBI:57540"/>
        <dbReference type="ChEBI" id="CHEBI:57945"/>
        <dbReference type="EC" id="1.2.1.3"/>
    </reaction>
</comment>
<evidence type="ECO:0000313" key="9">
    <source>
        <dbReference type="Proteomes" id="UP000657592"/>
    </source>
</evidence>
<evidence type="ECO:0000256" key="5">
    <source>
        <dbReference type="PROSITE-ProRule" id="PRU10007"/>
    </source>
</evidence>
<evidence type="ECO:0000259" key="7">
    <source>
        <dbReference type="Pfam" id="PF00171"/>
    </source>
</evidence>
<evidence type="ECO:0000256" key="6">
    <source>
        <dbReference type="RuleBase" id="RU003345"/>
    </source>
</evidence>
<comment type="caution">
    <text evidence="8">The sequence shown here is derived from an EMBL/GenBank/DDBJ whole genome shotgun (WGS) entry which is preliminary data.</text>
</comment>
<dbReference type="InterPro" id="IPR016161">
    <property type="entry name" value="Ald_DH/histidinol_DH"/>
</dbReference>
<dbReference type="SUPFAM" id="SSF53720">
    <property type="entry name" value="ALDH-like"/>
    <property type="match status" value="1"/>
</dbReference>
<dbReference type="InterPro" id="IPR016163">
    <property type="entry name" value="Ald_DH_C"/>
</dbReference>
<dbReference type="EC" id="1.2.1.3" evidence="3"/>
<dbReference type="GO" id="GO:0004029">
    <property type="term" value="F:aldehyde dehydrogenase (NAD+) activity"/>
    <property type="evidence" value="ECO:0007669"/>
    <property type="project" value="UniProtKB-EC"/>
</dbReference>